<feature type="domain" description="Lipocalin-like" evidence="2">
    <location>
        <begin position="38"/>
        <end position="130"/>
    </location>
</feature>
<organism evidence="3 4">
    <name type="scientific">Hymenobacter rubripertinctus</name>
    <dbReference type="NCBI Taxonomy" id="2029981"/>
    <lineage>
        <taxon>Bacteria</taxon>
        <taxon>Pseudomonadati</taxon>
        <taxon>Bacteroidota</taxon>
        <taxon>Cytophagia</taxon>
        <taxon>Cytophagales</taxon>
        <taxon>Hymenobacteraceae</taxon>
        <taxon>Hymenobacter</taxon>
    </lineage>
</organism>
<evidence type="ECO:0000313" key="3">
    <source>
        <dbReference type="EMBL" id="RIY10004.1"/>
    </source>
</evidence>
<proteinExistence type="predicted"/>
<gene>
    <name evidence="3" type="ORF">D0T11_10670</name>
</gene>
<feature type="chain" id="PRO_5018985011" description="Lipocalin-like domain-containing protein" evidence="1">
    <location>
        <begin position="19"/>
        <end position="150"/>
    </location>
</feature>
<dbReference type="Proteomes" id="UP000284250">
    <property type="component" value="Unassembled WGS sequence"/>
</dbReference>
<evidence type="ECO:0000256" key="1">
    <source>
        <dbReference type="SAM" id="SignalP"/>
    </source>
</evidence>
<sequence length="150" mass="16143">MKRIAFLALAIAASSAFVGCGSDNDPAPKSKSELLMAKSWRVTAQTESVGTATQDTFSSEDACTKDDLAKFIANGIFIADEGKTKCDPSDPQQFAGNWALTSNESKLLITVFIAAIEFDINELSENKMVLTTQETDRGVTTTTRTTYVGE</sequence>
<dbReference type="AlphaFoldDB" id="A0A418QXX2"/>
<dbReference type="EMBL" id="QYCN01000014">
    <property type="protein sequence ID" value="RIY10004.1"/>
    <property type="molecule type" value="Genomic_DNA"/>
</dbReference>
<accession>A0A418QXX2</accession>
<keyword evidence="4" id="KW-1185">Reference proteome</keyword>
<dbReference type="Pfam" id="PF13648">
    <property type="entry name" value="Lipocalin_4"/>
    <property type="match status" value="1"/>
</dbReference>
<reference evidence="3 4" key="2">
    <citation type="submission" date="2019-01" db="EMBL/GenBank/DDBJ databases">
        <title>Hymenobacter humicola sp. nov., isolated from soils in Antarctica.</title>
        <authorList>
            <person name="Sedlacek I."/>
            <person name="Holochova P."/>
            <person name="Kralova S."/>
            <person name="Pantucek R."/>
            <person name="Stankova E."/>
            <person name="Vrbovska V."/>
            <person name="Kristofova L."/>
            <person name="Svec P."/>
            <person name="Busse H.-J."/>
        </authorList>
    </citation>
    <scope>NUCLEOTIDE SEQUENCE [LARGE SCALE GENOMIC DNA]</scope>
    <source>
        <strain evidence="3 4">CCM 8852</strain>
    </source>
</reference>
<feature type="signal peptide" evidence="1">
    <location>
        <begin position="1"/>
        <end position="18"/>
    </location>
</feature>
<reference evidence="3 4" key="1">
    <citation type="submission" date="2018-09" db="EMBL/GenBank/DDBJ databases">
        <authorList>
            <person name="Zeman M."/>
            <person name="Pardy F."/>
        </authorList>
    </citation>
    <scope>NUCLEOTIDE SEQUENCE [LARGE SCALE GENOMIC DNA]</scope>
    <source>
        <strain evidence="3 4">CCM 8852</strain>
    </source>
</reference>
<dbReference type="InterPro" id="IPR024311">
    <property type="entry name" value="Lipocalin-like"/>
</dbReference>
<protein>
    <recommendedName>
        <fullName evidence="2">Lipocalin-like domain-containing protein</fullName>
    </recommendedName>
</protein>
<name>A0A418QXX2_9BACT</name>
<dbReference type="OrthoDB" id="799390at2"/>
<dbReference type="RefSeq" id="WP_119655784.1">
    <property type="nucleotide sequence ID" value="NZ_JBHUOI010000015.1"/>
</dbReference>
<dbReference type="PROSITE" id="PS51257">
    <property type="entry name" value="PROKAR_LIPOPROTEIN"/>
    <property type="match status" value="1"/>
</dbReference>
<keyword evidence="1" id="KW-0732">Signal</keyword>
<comment type="caution">
    <text evidence="3">The sequence shown here is derived from an EMBL/GenBank/DDBJ whole genome shotgun (WGS) entry which is preliminary data.</text>
</comment>
<evidence type="ECO:0000313" key="4">
    <source>
        <dbReference type="Proteomes" id="UP000284250"/>
    </source>
</evidence>
<evidence type="ECO:0000259" key="2">
    <source>
        <dbReference type="Pfam" id="PF13648"/>
    </source>
</evidence>